<dbReference type="Gene3D" id="3.40.50.720">
    <property type="entry name" value="NAD(P)-binding Rossmann-like Domain"/>
    <property type="match status" value="1"/>
</dbReference>
<organism evidence="3 5">
    <name type="scientific">Shewanella psychromarinicola</name>
    <dbReference type="NCBI Taxonomy" id="2487742"/>
    <lineage>
        <taxon>Bacteria</taxon>
        <taxon>Pseudomonadati</taxon>
        <taxon>Pseudomonadota</taxon>
        <taxon>Gammaproteobacteria</taxon>
        <taxon>Alteromonadales</taxon>
        <taxon>Shewanellaceae</taxon>
        <taxon>Shewanella</taxon>
    </lineage>
</organism>
<dbReference type="EMBL" id="CP034073">
    <property type="protein sequence ID" value="AZG33636.1"/>
    <property type="molecule type" value="Genomic_DNA"/>
</dbReference>
<sequence length="255" mass="28333">MTIKIFLLKPLERQIRVYASQFSFLKDHMIAVIIGATGLVGNTLLARIIESEQYSKVLVIGRSEPNLVEHQFGAEKVQFIDSQLDELHELTLADKVDHAFCCLGTTIKQAGSEEAFIQVDKLAVLAFAKLCQTQANPSLKFMVVTSLGADAKSSVFYNRIKGEVEQALKALSLPVMNIFQPSLLLGPRDNRRLLEDIGQTILGGLSFLFIGPLRQYQPIDAQMVAESMYQVALKPQVAPTTQIITNAMMHHCHYS</sequence>
<reference evidence="5" key="2">
    <citation type="submission" date="2018-11" db="EMBL/GenBank/DDBJ databases">
        <title>Shewanella sp. R106.</title>
        <authorList>
            <person name="Hwang Y.J."/>
            <person name="Hwang C.Y."/>
        </authorList>
    </citation>
    <scope>NUCLEOTIDE SEQUENCE [LARGE SCALE GENOMIC DNA]</scope>
    <source>
        <strain evidence="5">R106</strain>
    </source>
</reference>
<accession>A0A3N4DQ17</accession>
<evidence type="ECO:0000313" key="2">
    <source>
        <dbReference type="EMBL" id="AZG33636.1"/>
    </source>
</evidence>
<dbReference type="InterPro" id="IPR036291">
    <property type="entry name" value="NAD(P)-bd_dom_sf"/>
</dbReference>
<dbReference type="GO" id="GO:0016620">
    <property type="term" value="F:oxidoreductase activity, acting on the aldehyde or oxo group of donors, NAD or NADP as acceptor"/>
    <property type="evidence" value="ECO:0007669"/>
    <property type="project" value="InterPro"/>
</dbReference>
<dbReference type="EMBL" id="RKKB01000009">
    <property type="protein sequence ID" value="RPA27943.1"/>
    <property type="molecule type" value="Genomic_DNA"/>
</dbReference>
<proteinExistence type="predicted"/>
<dbReference type="PANTHER" id="PTHR14097">
    <property type="entry name" value="OXIDOREDUCTASE HTATIP2"/>
    <property type="match status" value="1"/>
</dbReference>
<keyword evidence="4" id="KW-1185">Reference proteome</keyword>
<dbReference type="AlphaFoldDB" id="A0A3N4DQ17"/>
<dbReference type="InterPro" id="IPR000534">
    <property type="entry name" value="Semialdehyde_DH_NAD-bd"/>
</dbReference>
<dbReference type="SUPFAM" id="SSF51735">
    <property type="entry name" value="NAD(P)-binding Rossmann-fold domains"/>
    <property type="match status" value="1"/>
</dbReference>
<protein>
    <submittedName>
        <fullName evidence="3">Nucleoside-diphosphate sugar epimerase</fullName>
    </submittedName>
</protein>
<evidence type="ECO:0000313" key="5">
    <source>
        <dbReference type="Proteomes" id="UP000278855"/>
    </source>
</evidence>
<evidence type="ECO:0000313" key="3">
    <source>
        <dbReference type="EMBL" id="RPA27943.1"/>
    </source>
</evidence>
<dbReference type="Pfam" id="PF01118">
    <property type="entry name" value="Semialdhyde_dh"/>
    <property type="match status" value="1"/>
</dbReference>
<dbReference type="KEGG" id="spsr:EGC80_00955"/>
<dbReference type="PANTHER" id="PTHR14097:SF7">
    <property type="entry name" value="OXIDOREDUCTASE HTATIP2"/>
    <property type="match status" value="1"/>
</dbReference>
<evidence type="ECO:0000313" key="4">
    <source>
        <dbReference type="Proteomes" id="UP000273778"/>
    </source>
</evidence>
<dbReference type="GO" id="GO:0051287">
    <property type="term" value="F:NAD binding"/>
    <property type="evidence" value="ECO:0007669"/>
    <property type="project" value="InterPro"/>
</dbReference>
<gene>
    <name evidence="3" type="ORF">EGC77_15900</name>
    <name evidence="2" type="ORF">EGC80_00955</name>
</gene>
<evidence type="ECO:0000259" key="1">
    <source>
        <dbReference type="Pfam" id="PF01118"/>
    </source>
</evidence>
<dbReference type="Proteomes" id="UP000278855">
    <property type="component" value="Unassembled WGS sequence"/>
</dbReference>
<name>A0A3N4DQ17_9GAMM</name>
<dbReference type="Proteomes" id="UP000273778">
    <property type="component" value="Chromosome"/>
</dbReference>
<dbReference type="OrthoDB" id="9798632at2"/>
<reference evidence="3" key="3">
    <citation type="submission" date="2018-11" db="EMBL/GenBank/DDBJ databases">
        <authorList>
            <person name="Hwang Y.J."/>
            <person name="Hwang C.Y."/>
        </authorList>
    </citation>
    <scope>NUCLEOTIDE SEQUENCE</scope>
    <source>
        <strain evidence="3">R106</strain>
    </source>
</reference>
<feature type="domain" description="Semialdehyde dehydrogenase NAD-binding" evidence="1">
    <location>
        <begin position="32"/>
        <end position="110"/>
    </location>
</feature>
<reference evidence="2 4" key="1">
    <citation type="submission" date="2018-11" db="EMBL/GenBank/DDBJ databases">
        <title>Shewanella sp. M2.</title>
        <authorList>
            <person name="Hwang Y.J."/>
            <person name="Hwang C.Y."/>
        </authorList>
    </citation>
    <scope>NUCLEOTIDE SEQUENCE [LARGE SCALE GENOMIC DNA]</scope>
    <source>
        <strain evidence="2 4">M2</strain>
    </source>
</reference>